<dbReference type="KEGG" id="glz:GLAREA_05892"/>
<dbReference type="GeneID" id="19464946"/>
<evidence type="ECO:0000313" key="3">
    <source>
        <dbReference type="Proteomes" id="UP000016922"/>
    </source>
</evidence>
<dbReference type="AlphaFoldDB" id="S3D529"/>
<feature type="signal peptide" evidence="1">
    <location>
        <begin position="1"/>
        <end position="20"/>
    </location>
</feature>
<organism evidence="2 3">
    <name type="scientific">Glarea lozoyensis (strain ATCC 20868 / MF5171)</name>
    <dbReference type="NCBI Taxonomy" id="1116229"/>
    <lineage>
        <taxon>Eukaryota</taxon>
        <taxon>Fungi</taxon>
        <taxon>Dikarya</taxon>
        <taxon>Ascomycota</taxon>
        <taxon>Pezizomycotina</taxon>
        <taxon>Leotiomycetes</taxon>
        <taxon>Helotiales</taxon>
        <taxon>Helotiaceae</taxon>
        <taxon>Glarea</taxon>
    </lineage>
</organism>
<dbReference type="Proteomes" id="UP000016922">
    <property type="component" value="Unassembled WGS sequence"/>
</dbReference>
<accession>S3D529</accession>
<dbReference type="RefSeq" id="XP_008079497.1">
    <property type="nucleotide sequence ID" value="XM_008081306.1"/>
</dbReference>
<name>S3D529_GLAL2</name>
<feature type="chain" id="PRO_5004519511" evidence="1">
    <location>
        <begin position="21"/>
        <end position="187"/>
    </location>
</feature>
<dbReference type="EMBL" id="KE145358">
    <property type="protein sequence ID" value="EPE32880.1"/>
    <property type="molecule type" value="Genomic_DNA"/>
</dbReference>
<gene>
    <name evidence="2" type="ORF">GLAREA_05892</name>
</gene>
<sequence length="187" mass="20691">MRANTISLIFPGVFLLGIAAIPVDDPSPHELQYPGLGSEDEMHPSRISHMRRRLITATQSKNIGAVFCLQNSPIRGLSDTTFWRSVNPWIKAQSKRETDLCEVAPHSCTTIKCNEGNTIFICSDNDEIIRPVCSDLALYLQKIVDECSIYVKGAGVKTRRVGGQVFDDRGFNVVMGYSKDCLEVSAP</sequence>
<reference evidence="2 3" key="1">
    <citation type="journal article" date="2013" name="BMC Genomics">
        <title>Genomics-driven discovery of the pneumocandin biosynthetic gene cluster in the fungus Glarea lozoyensis.</title>
        <authorList>
            <person name="Chen L."/>
            <person name="Yue Q."/>
            <person name="Zhang X."/>
            <person name="Xiang M."/>
            <person name="Wang C."/>
            <person name="Li S."/>
            <person name="Che Y."/>
            <person name="Ortiz-Lopez F.J."/>
            <person name="Bills G.F."/>
            <person name="Liu X."/>
            <person name="An Z."/>
        </authorList>
    </citation>
    <scope>NUCLEOTIDE SEQUENCE [LARGE SCALE GENOMIC DNA]</scope>
    <source>
        <strain evidence="3">ATCC 20868 / MF5171</strain>
    </source>
</reference>
<evidence type="ECO:0000256" key="1">
    <source>
        <dbReference type="SAM" id="SignalP"/>
    </source>
</evidence>
<protein>
    <submittedName>
        <fullName evidence="2">Uncharacterized protein</fullName>
    </submittedName>
</protein>
<evidence type="ECO:0000313" key="2">
    <source>
        <dbReference type="EMBL" id="EPE32880.1"/>
    </source>
</evidence>
<proteinExistence type="predicted"/>
<dbReference type="HOGENOM" id="CLU_1447812_0_0_1"/>
<keyword evidence="1" id="KW-0732">Signal</keyword>
<dbReference type="OrthoDB" id="3552888at2759"/>
<keyword evidence="3" id="KW-1185">Reference proteome</keyword>